<protein>
    <submittedName>
        <fullName evidence="2">DUF6011 domain-containing protein</fullName>
    </submittedName>
</protein>
<dbReference type="RefSeq" id="WP_283204653.1">
    <property type="nucleotide sequence ID" value="NZ_JASGCB010000041.1"/>
</dbReference>
<dbReference type="EMBL" id="JASGCB010000041">
    <property type="protein sequence ID" value="MDI9261256.1"/>
    <property type="molecule type" value="Genomic_DNA"/>
</dbReference>
<dbReference type="InterPro" id="IPR046053">
    <property type="entry name" value="DUF6011"/>
</dbReference>
<dbReference type="Pfam" id="PF19474">
    <property type="entry name" value="DUF6011"/>
    <property type="match status" value="1"/>
</dbReference>
<evidence type="ECO:0000313" key="2">
    <source>
        <dbReference type="EMBL" id="MDI9261256.1"/>
    </source>
</evidence>
<feature type="region of interest" description="Disordered" evidence="1">
    <location>
        <begin position="105"/>
        <end position="133"/>
    </location>
</feature>
<gene>
    <name evidence="2" type="ORF">QID03_13915</name>
</gene>
<dbReference type="Proteomes" id="UP001529245">
    <property type="component" value="Unassembled WGS sequence"/>
</dbReference>
<sequence>MLLSKSRCIDRRWRRCSADTPVRRSVLQIPFSRDHFLVGEGFFVTHCVRCTRTLRAEPSIRRGAGPVCAKWLLRQVGWTGRVPKGWSVLADERVQRFLKRPLVLPDIPDDQAPLISTHGATGRSRRSRRRRGR</sequence>
<evidence type="ECO:0000313" key="3">
    <source>
        <dbReference type="Proteomes" id="UP001529245"/>
    </source>
</evidence>
<keyword evidence="3" id="KW-1185">Reference proteome</keyword>
<evidence type="ECO:0000256" key="1">
    <source>
        <dbReference type="SAM" id="MobiDB-lite"/>
    </source>
</evidence>
<proteinExistence type="predicted"/>
<name>A0ABT6Y1Q7_ALISE</name>
<feature type="compositionally biased region" description="Basic residues" evidence="1">
    <location>
        <begin position="123"/>
        <end position="133"/>
    </location>
</feature>
<organism evidence="2 3">
    <name type="scientific">Alicyclobacillus sendaiensis PA2</name>
    <dbReference type="NCBI Taxonomy" id="3029425"/>
    <lineage>
        <taxon>Bacteria</taxon>
        <taxon>Bacillati</taxon>
        <taxon>Bacillota</taxon>
        <taxon>Bacilli</taxon>
        <taxon>Bacillales</taxon>
        <taxon>Alicyclobacillaceae</taxon>
        <taxon>Alicyclobacillus</taxon>
    </lineage>
</organism>
<comment type="caution">
    <text evidence="2">The sequence shown here is derived from an EMBL/GenBank/DDBJ whole genome shotgun (WGS) entry which is preliminary data.</text>
</comment>
<reference evidence="2 3" key="1">
    <citation type="submission" date="2023-04" db="EMBL/GenBank/DDBJ databases">
        <title>A. sendaiensis sub sp. chiapanensis a novel subspecie with specific adaptation in bacterial cell wall isolated from an active volcano.</title>
        <authorList>
            <person name="Alvarez Gutierrez P.E."/>
            <person name="Ortiz Cortes L.Y."/>
        </authorList>
    </citation>
    <scope>NUCLEOTIDE SEQUENCE [LARGE SCALE GENOMIC DNA]</scope>
    <source>
        <strain evidence="2 3">PA2</strain>
    </source>
</reference>
<accession>A0ABT6Y1Q7</accession>